<evidence type="ECO:0000313" key="3">
    <source>
        <dbReference type="Proteomes" id="UP000183567"/>
    </source>
</evidence>
<keyword evidence="3" id="KW-1185">Reference proteome</keyword>
<dbReference type="OrthoDB" id="2678088at2759"/>
<dbReference type="EMBL" id="LVVM01000765">
    <property type="protein sequence ID" value="OJA19991.1"/>
    <property type="molecule type" value="Genomic_DNA"/>
</dbReference>
<feature type="domain" description="HAT C-terminal dimerisation" evidence="1">
    <location>
        <begin position="1"/>
        <end position="47"/>
    </location>
</feature>
<dbReference type="Proteomes" id="UP000183567">
    <property type="component" value="Unassembled WGS sequence"/>
</dbReference>
<dbReference type="Pfam" id="PF05699">
    <property type="entry name" value="Dimer_Tnp_hAT"/>
    <property type="match status" value="1"/>
</dbReference>
<dbReference type="InterPro" id="IPR008906">
    <property type="entry name" value="HATC_C_dom"/>
</dbReference>
<organism evidence="2 3">
    <name type="scientific">Rhizopogon vesiculosus</name>
    <dbReference type="NCBI Taxonomy" id="180088"/>
    <lineage>
        <taxon>Eukaryota</taxon>
        <taxon>Fungi</taxon>
        <taxon>Dikarya</taxon>
        <taxon>Basidiomycota</taxon>
        <taxon>Agaricomycotina</taxon>
        <taxon>Agaricomycetes</taxon>
        <taxon>Agaricomycetidae</taxon>
        <taxon>Boletales</taxon>
        <taxon>Suillineae</taxon>
        <taxon>Rhizopogonaceae</taxon>
        <taxon>Rhizopogon</taxon>
    </lineage>
</organism>
<name>A0A1J8QH56_9AGAM</name>
<evidence type="ECO:0000313" key="2">
    <source>
        <dbReference type="EMBL" id="OJA19991.1"/>
    </source>
</evidence>
<gene>
    <name evidence="2" type="ORF">AZE42_05624</name>
</gene>
<dbReference type="SUPFAM" id="SSF53098">
    <property type="entry name" value="Ribonuclease H-like"/>
    <property type="match status" value="1"/>
</dbReference>
<reference evidence="2 3" key="1">
    <citation type="submission" date="2016-03" db="EMBL/GenBank/DDBJ databases">
        <title>Comparative genomics of the ectomycorrhizal sister species Rhizopogon vinicolor and Rhizopogon vesiculosus (Basidiomycota: Boletales) reveals a divergence of the mating type B locus.</title>
        <authorList>
            <person name="Mujic A.B."/>
            <person name="Kuo A."/>
            <person name="Tritt A."/>
            <person name="Lipzen A."/>
            <person name="Chen C."/>
            <person name="Johnson J."/>
            <person name="Sharma A."/>
            <person name="Barry K."/>
            <person name="Grigoriev I.V."/>
            <person name="Spatafora J.W."/>
        </authorList>
    </citation>
    <scope>NUCLEOTIDE SEQUENCE [LARGE SCALE GENOMIC DNA]</scope>
    <source>
        <strain evidence="2 3">AM-OR11-056</strain>
    </source>
</reference>
<evidence type="ECO:0000259" key="1">
    <source>
        <dbReference type="Pfam" id="PF05699"/>
    </source>
</evidence>
<comment type="caution">
    <text evidence="2">The sequence shown here is derived from an EMBL/GenBank/DDBJ whole genome shotgun (WGS) entry which is preliminary data.</text>
</comment>
<dbReference type="AlphaFoldDB" id="A0A1J8QH56"/>
<dbReference type="InterPro" id="IPR012337">
    <property type="entry name" value="RNaseH-like_sf"/>
</dbReference>
<proteinExistence type="predicted"/>
<accession>A0A1J8QH56</accession>
<sequence>MALDYLTIPATSVDIERIFSRGRLFLSHVRNRLSAETTRVLLCVGLWSQFGLVKDKDTDTVASLPDVVEEDKTLDDGWDSIILD</sequence>
<dbReference type="GO" id="GO:0046983">
    <property type="term" value="F:protein dimerization activity"/>
    <property type="evidence" value="ECO:0007669"/>
    <property type="project" value="InterPro"/>
</dbReference>
<protein>
    <recommendedName>
        <fullName evidence="1">HAT C-terminal dimerisation domain-containing protein</fullName>
    </recommendedName>
</protein>